<dbReference type="EMBL" id="JAINUG010000107">
    <property type="protein sequence ID" value="KAJ8396367.1"/>
    <property type="molecule type" value="Genomic_DNA"/>
</dbReference>
<feature type="region of interest" description="Disordered" evidence="1">
    <location>
        <begin position="44"/>
        <end position="83"/>
    </location>
</feature>
<reference evidence="3" key="1">
    <citation type="journal article" date="2023" name="Science">
        <title>Genome structures resolve the early diversification of teleost fishes.</title>
        <authorList>
            <person name="Parey E."/>
            <person name="Louis A."/>
            <person name="Montfort J."/>
            <person name="Bouchez O."/>
            <person name="Roques C."/>
            <person name="Iampietro C."/>
            <person name="Lluch J."/>
            <person name="Castinel A."/>
            <person name="Donnadieu C."/>
            <person name="Desvignes T."/>
            <person name="Floi Bucao C."/>
            <person name="Jouanno E."/>
            <person name="Wen M."/>
            <person name="Mejri S."/>
            <person name="Dirks R."/>
            <person name="Jansen H."/>
            <person name="Henkel C."/>
            <person name="Chen W.J."/>
            <person name="Zahm M."/>
            <person name="Cabau C."/>
            <person name="Klopp C."/>
            <person name="Thompson A.W."/>
            <person name="Robinson-Rechavi M."/>
            <person name="Braasch I."/>
            <person name="Lecointre G."/>
            <person name="Bobe J."/>
            <person name="Postlethwait J.H."/>
            <person name="Berthelot C."/>
            <person name="Roest Crollius H."/>
            <person name="Guiguen Y."/>
        </authorList>
    </citation>
    <scope>NUCLEOTIDE SEQUENCE</scope>
    <source>
        <strain evidence="3">NC1722</strain>
    </source>
</reference>
<comment type="caution">
    <text evidence="3">The sequence shown here is derived from an EMBL/GenBank/DDBJ whole genome shotgun (WGS) entry which is preliminary data.</text>
</comment>
<evidence type="ECO:0000313" key="4">
    <source>
        <dbReference type="Proteomes" id="UP001221898"/>
    </source>
</evidence>
<proteinExistence type="predicted"/>
<dbReference type="AlphaFoldDB" id="A0AAD7S5Y7"/>
<evidence type="ECO:0000313" key="3">
    <source>
        <dbReference type="EMBL" id="KAJ8396367.1"/>
    </source>
</evidence>
<accession>A0AAD7S5Y7</accession>
<evidence type="ECO:0000256" key="2">
    <source>
        <dbReference type="SAM" id="SignalP"/>
    </source>
</evidence>
<dbReference type="Proteomes" id="UP001221898">
    <property type="component" value="Unassembled WGS sequence"/>
</dbReference>
<feature type="signal peptide" evidence="2">
    <location>
        <begin position="1"/>
        <end position="35"/>
    </location>
</feature>
<feature type="compositionally biased region" description="Basic and acidic residues" evidence="1">
    <location>
        <begin position="47"/>
        <end position="59"/>
    </location>
</feature>
<evidence type="ECO:0000256" key="1">
    <source>
        <dbReference type="SAM" id="MobiDB-lite"/>
    </source>
</evidence>
<name>A0AAD7S5Y7_9TELE</name>
<feature type="chain" id="PRO_5042064694" description="Secreted protein" evidence="2">
    <location>
        <begin position="36"/>
        <end position="83"/>
    </location>
</feature>
<keyword evidence="4" id="KW-1185">Reference proteome</keyword>
<keyword evidence="2" id="KW-0732">Signal</keyword>
<sequence length="83" mass="9034">MSHQANGGSLAHPQGGWQAVLLLLLRYWQGPMCQAHSTLMGIRMGRTPRDPARARDETRSGVTGCLGDGPLRARSPKRQDARA</sequence>
<evidence type="ECO:0008006" key="5">
    <source>
        <dbReference type="Google" id="ProtNLM"/>
    </source>
</evidence>
<protein>
    <recommendedName>
        <fullName evidence="5">Secreted protein</fullName>
    </recommendedName>
</protein>
<gene>
    <name evidence="3" type="ORF">AAFF_G00019440</name>
</gene>
<organism evidence="3 4">
    <name type="scientific">Aldrovandia affinis</name>
    <dbReference type="NCBI Taxonomy" id="143900"/>
    <lineage>
        <taxon>Eukaryota</taxon>
        <taxon>Metazoa</taxon>
        <taxon>Chordata</taxon>
        <taxon>Craniata</taxon>
        <taxon>Vertebrata</taxon>
        <taxon>Euteleostomi</taxon>
        <taxon>Actinopterygii</taxon>
        <taxon>Neopterygii</taxon>
        <taxon>Teleostei</taxon>
        <taxon>Notacanthiformes</taxon>
        <taxon>Halosauridae</taxon>
        <taxon>Aldrovandia</taxon>
    </lineage>
</organism>